<dbReference type="Proteomes" id="UP001362999">
    <property type="component" value="Unassembled WGS sequence"/>
</dbReference>
<proteinExistence type="predicted"/>
<evidence type="ECO:0000313" key="1">
    <source>
        <dbReference type="EMBL" id="KAK7029962.1"/>
    </source>
</evidence>
<dbReference type="AlphaFoldDB" id="A0AAW0BTQ3"/>
<keyword evidence="2" id="KW-1185">Reference proteome</keyword>
<accession>A0AAW0BTQ3</accession>
<evidence type="ECO:0000313" key="2">
    <source>
        <dbReference type="Proteomes" id="UP001362999"/>
    </source>
</evidence>
<gene>
    <name evidence="1" type="ORF">R3P38DRAFT_3188888</name>
</gene>
<name>A0AAW0BTQ3_9AGAR</name>
<sequence>MHAKYQVSSLPLTSAVVDYPPNAPCSPLPLPLALRLLNCISNVWQLSTCFYLSLRPPAYLLISLRRRRFRAPCPLPSLAKHNGSYNTFGNVAPTPSATFAASAAFVALAPSVRPLHRRFCAHRPPRALHASPFTSVASLAHPTPSQLGLPLLTAAVGIAYRASRALPKLNSSPATSKRSAPLSSAVLAALASFLSSHRQSDLSDIIYAHSLPIPVRKNLSAAPSSLGTLSPLPSTFGHNFNHQTQTRTAIMLEDAASAASAVAPTDFFASTSTH</sequence>
<comment type="caution">
    <text evidence="1">The sequence shown here is derived from an EMBL/GenBank/DDBJ whole genome shotgun (WGS) entry which is preliminary data.</text>
</comment>
<organism evidence="1 2">
    <name type="scientific">Favolaschia claudopus</name>
    <dbReference type="NCBI Taxonomy" id="2862362"/>
    <lineage>
        <taxon>Eukaryota</taxon>
        <taxon>Fungi</taxon>
        <taxon>Dikarya</taxon>
        <taxon>Basidiomycota</taxon>
        <taxon>Agaricomycotina</taxon>
        <taxon>Agaricomycetes</taxon>
        <taxon>Agaricomycetidae</taxon>
        <taxon>Agaricales</taxon>
        <taxon>Marasmiineae</taxon>
        <taxon>Mycenaceae</taxon>
        <taxon>Favolaschia</taxon>
    </lineage>
</organism>
<dbReference type="EMBL" id="JAWWNJ010000026">
    <property type="protein sequence ID" value="KAK7029962.1"/>
    <property type="molecule type" value="Genomic_DNA"/>
</dbReference>
<protein>
    <submittedName>
        <fullName evidence="1">Uncharacterized protein</fullName>
    </submittedName>
</protein>
<reference evidence="1 2" key="1">
    <citation type="journal article" date="2024" name="J Genomics">
        <title>Draft genome sequencing and assembly of Favolaschia claudopus CIRM-BRFM 2984 isolated from oak limbs.</title>
        <authorList>
            <person name="Navarro D."/>
            <person name="Drula E."/>
            <person name="Chaduli D."/>
            <person name="Cazenave R."/>
            <person name="Ahrendt S."/>
            <person name="Wang J."/>
            <person name="Lipzen A."/>
            <person name="Daum C."/>
            <person name="Barry K."/>
            <person name="Grigoriev I.V."/>
            <person name="Favel A."/>
            <person name="Rosso M.N."/>
            <person name="Martin F."/>
        </authorList>
    </citation>
    <scope>NUCLEOTIDE SEQUENCE [LARGE SCALE GENOMIC DNA]</scope>
    <source>
        <strain evidence="1 2">CIRM-BRFM 2984</strain>
    </source>
</reference>